<evidence type="ECO:0000256" key="3">
    <source>
        <dbReference type="ARBA" id="ARBA00022692"/>
    </source>
</evidence>
<proteinExistence type="predicted"/>
<keyword evidence="3 8" id="KW-0812">Transmembrane</keyword>
<keyword evidence="4" id="KW-0547">Nucleotide-binding</keyword>
<reference evidence="10" key="1">
    <citation type="submission" date="2022-08" db="EMBL/GenBank/DDBJ databases">
        <title>Genome sequencing of Nocardioides sp. STR2.</title>
        <authorList>
            <person name="So Y."/>
        </authorList>
    </citation>
    <scope>NUCLEOTIDE SEQUENCE</scope>
    <source>
        <strain evidence="10">STR2</strain>
    </source>
</reference>
<keyword evidence="5 8" id="KW-1133">Transmembrane helix</keyword>
<sequence>MADADDPALSFALIVRADLSNWYQSAEAKAQLILTVNGIFVAFLSSLVLRGVNTLYDSLSEFAFETWLLLGAMAACLASSIICAVLALANRGLRADRLAGLYRMHAVDPDIPETVRPEVVMHFYPISGLSNRAFVDRMVSVDTPFATRAIVNDSHVFACFIRAKYRWINRGYILMGATFVFFLMTSADYAVRVATG</sequence>
<keyword evidence="11" id="KW-1185">Reference proteome</keyword>
<feature type="transmembrane region" description="Helical" evidence="8">
    <location>
        <begin position="67"/>
        <end position="89"/>
    </location>
</feature>
<gene>
    <name evidence="10" type="ORF">NYO98_06695</name>
</gene>
<comment type="subcellular location">
    <subcellularLocation>
        <location evidence="1">Cell membrane</location>
    </subcellularLocation>
</comment>
<dbReference type="EMBL" id="JAPPUX010000002">
    <property type="protein sequence ID" value="MCY4725960.1"/>
    <property type="molecule type" value="Genomic_DNA"/>
</dbReference>
<dbReference type="InterPro" id="IPR043760">
    <property type="entry name" value="PycTM_dom"/>
</dbReference>
<evidence type="ECO:0000256" key="4">
    <source>
        <dbReference type="ARBA" id="ARBA00022741"/>
    </source>
</evidence>
<evidence type="ECO:0000256" key="1">
    <source>
        <dbReference type="ARBA" id="ARBA00004236"/>
    </source>
</evidence>
<evidence type="ECO:0000256" key="7">
    <source>
        <dbReference type="ARBA" id="ARBA00023136"/>
    </source>
</evidence>
<evidence type="ECO:0000313" key="10">
    <source>
        <dbReference type="EMBL" id="MCY4725960.1"/>
    </source>
</evidence>
<dbReference type="RefSeq" id="WP_268110780.1">
    <property type="nucleotide sequence ID" value="NZ_JAPPUX010000002.1"/>
</dbReference>
<evidence type="ECO:0000259" key="9">
    <source>
        <dbReference type="Pfam" id="PF18967"/>
    </source>
</evidence>
<comment type="caution">
    <text evidence="10">The sequence shown here is derived from an EMBL/GenBank/DDBJ whole genome shotgun (WGS) entry which is preliminary data.</text>
</comment>
<protein>
    <recommendedName>
        <fullName evidence="9">Pycsar effector protein domain-containing protein</fullName>
    </recommendedName>
</protein>
<accession>A0ABT4CAI3</accession>
<feature type="transmembrane region" description="Helical" evidence="8">
    <location>
        <begin position="172"/>
        <end position="191"/>
    </location>
</feature>
<evidence type="ECO:0000256" key="2">
    <source>
        <dbReference type="ARBA" id="ARBA00022475"/>
    </source>
</evidence>
<evidence type="ECO:0000256" key="5">
    <source>
        <dbReference type="ARBA" id="ARBA00022989"/>
    </source>
</evidence>
<keyword evidence="6" id="KW-0051">Antiviral defense</keyword>
<dbReference type="Proteomes" id="UP001074726">
    <property type="component" value="Unassembled WGS sequence"/>
</dbReference>
<evidence type="ECO:0000256" key="6">
    <source>
        <dbReference type="ARBA" id="ARBA00023118"/>
    </source>
</evidence>
<organism evidence="10 11">
    <name type="scientific">Nocardioides pini</name>
    <dbReference type="NCBI Taxonomy" id="2975053"/>
    <lineage>
        <taxon>Bacteria</taxon>
        <taxon>Bacillati</taxon>
        <taxon>Actinomycetota</taxon>
        <taxon>Actinomycetes</taxon>
        <taxon>Propionibacteriales</taxon>
        <taxon>Nocardioidaceae</taxon>
        <taxon>Nocardioides</taxon>
    </lineage>
</organism>
<keyword evidence="7 8" id="KW-0472">Membrane</keyword>
<evidence type="ECO:0000256" key="8">
    <source>
        <dbReference type="SAM" id="Phobius"/>
    </source>
</evidence>
<name>A0ABT4CAI3_9ACTN</name>
<evidence type="ECO:0000313" key="11">
    <source>
        <dbReference type="Proteomes" id="UP001074726"/>
    </source>
</evidence>
<feature type="domain" description="Pycsar effector protein" evidence="9">
    <location>
        <begin position="17"/>
        <end position="184"/>
    </location>
</feature>
<dbReference type="Pfam" id="PF18967">
    <property type="entry name" value="PycTM"/>
    <property type="match status" value="1"/>
</dbReference>
<keyword evidence="2" id="KW-1003">Cell membrane</keyword>
<feature type="transmembrane region" description="Helical" evidence="8">
    <location>
        <begin position="32"/>
        <end position="52"/>
    </location>
</feature>